<name>A0ABW0C074_9BACT</name>
<evidence type="ECO:0000256" key="3">
    <source>
        <dbReference type="ARBA" id="ARBA00023125"/>
    </source>
</evidence>
<feature type="domain" description="Type I restriction modification DNA specificity" evidence="4">
    <location>
        <begin position="215"/>
        <end position="358"/>
    </location>
</feature>
<evidence type="ECO:0000256" key="1">
    <source>
        <dbReference type="ARBA" id="ARBA00010923"/>
    </source>
</evidence>
<dbReference type="Gene3D" id="1.10.287.1120">
    <property type="entry name" value="Bipartite methylase S protein"/>
    <property type="match status" value="1"/>
</dbReference>
<dbReference type="EC" id="3.1.21.-" evidence="5"/>
<evidence type="ECO:0000313" key="6">
    <source>
        <dbReference type="Proteomes" id="UP001596163"/>
    </source>
</evidence>
<feature type="domain" description="Type I restriction modification DNA specificity" evidence="4">
    <location>
        <begin position="3"/>
        <end position="175"/>
    </location>
</feature>
<comment type="caution">
    <text evidence="5">The sequence shown here is derived from an EMBL/GenBank/DDBJ whole genome shotgun (WGS) entry which is preliminary data.</text>
</comment>
<evidence type="ECO:0000256" key="2">
    <source>
        <dbReference type="ARBA" id="ARBA00022747"/>
    </source>
</evidence>
<dbReference type="InterPro" id="IPR044946">
    <property type="entry name" value="Restrct_endonuc_typeI_TRD_sf"/>
</dbReference>
<comment type="similarity">
    <text evidence="1">Belongs to the type-I restriction system S methylase family.</text>
</comment>
<dbReference type="PANTHER" id="PTHR30408">
    <property type="entry name" value="TYPE-1 RESTRICTION ENZYME ECOKI SPECIFICITY PROTEIN"/>
    <property type="match status" value="1"/>
</dbReference>
<evidence type="ECO:0000313" key="5">
    <source>
        <dbReference type="EMBL" id="MFC5193632.1"/>
    </source>
</evidence>
<dbReference type="Proteomes" id="UP001596163">
    <property type="component" value="Unassembled WGS sequence"/>
</dbReference>
<keyword evidence="3" id="KW-0238">DNA-binding</keyword>
<dbReference type="SUPFAM" id="SSF116734">
    <property type="entry name" value="DNA methylase specificity domain"/>
    <property type="match status" value="2"/>
</dbReference>
<organism evidence="5 6">
    <name type="scientific">Algoriphagus aquatilis</name>
    <dbReference type="NCBI Taxonomy" id="490186"/>
    <lineage>
        <taxon>Bacteria</taxon>
        <taxon>Pseudomonadati</taxon>
        <taxon>Bacteroidota</taxon>
        <taxon>Cytophagia</taxon>
        <taxon>Cytophagales</taxon>
        <taxon>Cyclobacteriaceae</taxon>
        <taxon>Algoriphagus</taxon>
    </lineage>
</organism>
<dbReference type="InterPro" id="IPR000055">
    <property type="entry name" value="Restrct_endonuc_typeI_TRD"/>
</dbReference>
<dbReference type="CDD" id="cd17243">
    <property type="entry name" value="RMtype1_S_AchA6I-TRD2-CR2_like"/>
    <property type="match status" value="1"/>
</dbReference>
<keyword evidence="5" id="KW-0540">Nuclease</keyword>
<keyword evidence="2" id="KW-0680">Restriction system</keyword>
<gene>
    <name evidence="5" type="ORF">ACFPIK_17800</name>
</gene>
<dbReference type="GO" id="GO:0004519">
    <property type="term" value="F:endonuclease activity"/>
    <property type="evidence" value="ECO:0007669"/>
    <property type="project" value="UniProtKB-KW"/>
</dbReference>
<dbReference type="PANTHER" id="PTHR30408:SF13">
    <property type="entry name" value="TYPE I RESTRICTION ENZYME HINDI SPECIFICITY SUBUNIT"/>
    <property type="match status" value="1"/>
</dbReference>
<dbReference type="InterPro" id="IPR052021">
    <property type="entry name" value="Type-I_RS_S_subunit"/>
</dbReference>
<dbReference type="GO" id="GO:0016787">
    <property type="term" value="F:hydrolase activity"/>
    <property type="evidence" value="ECO:0007669"/>
    <property type="project" value="UniProtKB-KW"/>
</dbReference>
<evidence type="ECO:0000259" key="4">
    <source>
        <dbReference type="Pfam" id="PF01420"/>
    </source>
</evidence>
<sequence>MNQFKLSEILEIIGGGTPKTNVSEYWGGDIPWLSVVDFGNGQKRVYQTEKSISELGLKNSSTKILKAGEIIISARGTVGELAVLGKNMAFNQSCYGLTAIPTICTNEFLYYLLKQKVSELKKNAHGAVFDTITRSTFETINVDIPPLPTQKAIAEILSSLDDKIELNNQINQNLEALAQALFKQWFVDFEFPNENGHPYKSSGGEMVDSELGEIPKGWRVDFLTKVFNVVYGKNLPTTNLITNGFPVFGGNGIIGYYSKFHYKEPQVLISCRGAASGKVNFSKPFSFVTNNSLIIEIPDREKMPFEFLRQWSLDQDFTSFVSGSAQPQITIENLKPLQLLIPNQETLEKFKEVISHLIIQIQELEVENIGLQNLRDTLLPKLISGELEVNESLLEQTF</sequence>
<dbReference type="EMBL" id="JBHSKS010000024">
    <property type="protein sequence ID" value="MFC5193632.1"/>
    <property type="molecule type" value="Genomic_DNA"/>
</dbReference>
<proteinExistence type="inferred from homology"/>
<dbReference type="RefSeq" id="WP_377917755.1">
    <property type="nucleotide sequence ID" value="NZ_JBHSKS010000024.1"/>
</dbReference>
<reference evidence="6" key="1">
    <citation type="journal article" date="2019" name="Int. J. Syst. Evol. Microbiol.">
        <title>The Global Catalogue of Microorganisms (GCM) 10K type strain sequencing project: providing services to taxonomists for standard genome sequencing and annotation.</title>
        <authorList>
            <consortium name="The Broad Institute Genomics Platform"/>
            <consortium name="The Broad Institute Genome Sequencing Center for Infectious Disease"/>
            <person name="Wu L."/>
            <person name="Ma J."/>
        </authorList>
    </citation>
    <scope>NUCLEOTIDE SEQUENCE [LARGE SCALE GENOMIC DNA]</scope>
    <source>
        <strain evidence="6">CGMCC 1.7030</strain>
    </source>
</reference>
<accession>A0ABW0C074</accession>
<protein>
    <submittedName>
        <fullName evidence="5">Restriction endonuclease subunit S</fullName>
        <ecNumber evidence="5">3.1.21.-</ecNumber>
    </submittedName>
</protein>
<keyword evidence="5" id="KW-0378">Hydrolase</keyword>
<dbReference type="Gene3D" id="3.90.220.20">
    <property type="entry name" value="DNA methylase specificity domains"/>
    <property type="match status" value="2"/>
</dbReference>
<keyword evidence="6" id="KW-1185">Reference proteome</keyword>
<keyword evidence="5" id="KW-0255">Endonuclease</keyword>
<dbReference type="Pfam" id="PF01420">
    <property type="entry name" value="Methylase_S"/>
    <property type="match status" value="2"/>
</dbReference>